<reference evidence="3" key="1">
    <citation type="submission" date="2021-03" db="EMBL/GenBank/DDBJ databases">
        <title>Comamonas denitrificans.</title>
        <authorList>
            <person name="Finster K."/>
        </authorList>
    </citation>
    <scope>NUCLEOTIDE SEQUENCE</scope>
    <source>
        <strain evidence="3">MM2021_4</strain>
    </source>
</reference>
<protein>
    <submittedName>
        <fullName evidence="3">DUF4153 domain-containing protein</fullName>
    </submittedName>
</protein>
<accession>A0A939GYK0</accession>
<dbReference type="Proteomes" id="UP000664731">
    <property type="component" value="Unassembled WGS sequence"/>
</dbReference>
<keyword evidence="2" id="KW-0812">Transmembrane</keyword>
<feature type="transmembrane region" description="Helical" evidence="2">
    <location>
        <begin position="362"/>
        <end position="379"/>
    </location>
</feature>
<feature type="transmembrane region" description="Helical" evidence="2">
    <location>
        <begin position="105"/>
        <end position="123"/>
    </location>
</feature>
<feature type="transmembrane region" description="Helical" evidence="2">
    <location>
        <begin position="144"/>
        <end position="168"/>
    </location>
</feature>
<dbReference type="Pfam" id="PF13687">
    <property type="entry name" value="DUF4153"/>
    <property type="match status" value="1"/>
</dbReference>
<gene>
    <name evidence="3" type="ORF">J1777_04740</name>
</gene>
<dbReference type="InterPro" id="IPR025291">
    <property type="entry name" value="DUF4153"/>
</dbReference>
<feature type="transmembrane region" description="Helical" evidence="2">
    <location>
        <begin position="188"/>
        <end position="205"/>
    </location>
</feature>
<keyword evidence="2" id="KW-1133">Transmembrane helix</keyword>
<sequence>MATDRFAPTADLPRLTKEVMVLTTLVQGAGVYALLEGWFGPAGPLRLIALSLLLAVPGFFVLCVRQLGDRLLWRGMAALALLLVALHGSVWWLLGSQDARSGSAWVPWLLSQGALLFIALAWMQALQQQRSLRRVPYALLFDHAWNNAVVLGFALQFVALGWAVLGLWAGLFALVKVRLFADTFTAPAFVYMATGLMAGLGVLLARGQPRPLRLMLQLVLTLYRLLLPLLALVVVLFVAFLPFTGVQPLWETRKAAPLLMGVLLCLLVFVNAVYQDGSRQAAPYPTALRALIAAALALMPVLAALALWAVALRVRQYGWTHERIWAVAIAGVLMLYALGYAWAALERDAAAWLQRIGRINPAMSWLVMALLVLLHTPLLDPYRIGAASQYQRLADGMQAPTLQALQDLRFDHGRHGLPALQRLQGLPAFAQGEVAQDVRQILGAEAKRYLPRQASALSAADWRSRLAIAPGHAQPPEDWWQALADKEITSGSVCRGAGQKSAPTAGAQPSPDPQTASCLVLQASLDSTSEQPQQLLCTTVRYNLMCRVFARDTQREQAHWQQVGEVRWPQATEQQQAQLVQALREGRVQVQASPWRDLAVPGLPTGRVQ</sequence>
<feature type="transmembrane region" description="Helical" evidence="2">
    <location>
        <begin position="286"/>
        <end position="311"/>
    </location>
</feature>
<proteinExistence type="predicted"/>
<dbReference type="AlphaFoldDB" id="A0A939GYK0"/>
<dbReference type="EMBL" id="JAFNME010000007">
    <property type="protein sequence ID" value="MBO1249148.1"/>
    <property type="molecule type" value="Genomic_DNA"/>
</dbReference>
<comment type="caution">
    <text evidence="3">The sequence shown here is derived from an EMBL/GenBank/DDBJ whole genome shotgun (WGS) entry which is preliminary data.</text>
</comment>
<evidence type="ECO:0000313" key="3">
    <source>
        <dbReference type="EMBL" id="MBO1249148.1"/>
    </source>
</evidence>
<evidence type="ECO:0000256" key="2">
    <source>
        <dbReference type="SAM" id="Phobius"/>
    </source>
</evidence>
<feature type="region of interest" description="Disordered" evidence="1">
    <location>
        <begin position="493"/>
        <end position="515"/>
    </location>
</feature>
<feature type="transmembrane region" description="Helical" evidence="2">
    <location>
        <begin position="323"/>
        <end position="342"/>
    </location>
</feature>
<feature type="transmembrane region" description="Helical" evidence="2">
    <location>
        <begin position="255"/>
        <end position="274"/>
    </location>
</feature>
<keyword evidence="4" id="KW-1185">Reference proteome</keyword>
<feature type="transmembrane region" description="Helical" evidence="2">
    <location>
        <begin position="45"/>
        <end position="64"/>
    </location>
</feature>
<dbReference type="RefSeq" id="WP_207574695.1">
    <property type="nucleotide sequence ID" value="NZ_JAFNME010000007.1"/>
</dbReference>
<feature type="transmembrane region" description="Helical" evidence="2">
    <location>
        <begin position="225"/>
        <end position="243"/>
    </location>
</feature>
<name>A0A939GYK0_9BURK</name>
<feature type="transmembrane region" description="Helical" evidence="2">
    <location>
        <begin position="71"/>
        <end position="93"/>
    </location>
</feature>
<organism evidence="3 4">
    <name type="scientific">Comamonas denitrificans</name>
    <dbReference type="NCBI Taxonomy" id="117506"/>
    <lineage>
        <taxon>Bacteria</taxon>
        <taxon>Pseudomonadati</taxon>
        <taxon>Pseudomonadota</taxon>
        <taxon>Betaproteobacteria</taxon>
        <taxon>Burkholderiales</taxon>
        <taxon>Comamonadaceae</taxon>
        <taxon>Comamonas</taxon>
    </lineage>
</organism>
<evidence type="ECO:0000313" key="4">
    <source>
        <dbReference type="Proteomes" id="UP000664731"/>
    </source>
</evidence>
<evidence type="ECO:0000256" key="1">
    <source>
        <dbReference type="SAM" id="MobiDB-lite"/>
    </source>
</evidence>
<keyword evidence="2" id="KW-0472">Membrane</keyword>